<evidence type="ECO:0000313" key="2">
    <source>
        <dbReference type="Proteomes" id="UP001194468"/>
    </source>
</evidence>
<keyword evidence="2" id="KW-1185">Reference proteome</keyword>
<name>A0AAD4C5Z6_BOLED</name>
<accession>A0AAD4C5Z6</accession>
<organism evidence="1 2">
    <name type="scientific">Boletus edulis BED1</name>
    <dbReference type="NCBI Taxonomy" id="1328754"/>
    <lineage>
        <taxon>Eukaryota</taxon>
        <taxon>Fungi</taxon>
        <taxon>Dikarya</taxon>
        <taxon>Basidiomycota</taxon>
        <taxon>Agaricomycotina</taxon>
        <taxon>Agaricomycetes</taxon>
        <taxon>Agaricomycetidae</taxon>
        <taxon>Boletales</taxon>
        <taxon>Boletineae</taxon>
        <taxon>Boletaceae</taxon>
        <taxon>Boletoideae</taxon>
        <taxon>Boletus</taxon>
    </lineage>
</organism>
<evidence type="ECO:0000313" key="1">
    <source>
        <dbReference type="EMBL" id="KAF8449184.1"/>
    </source>
</evidence>
<comment type="caution">
    <text evidence="1">The sequence shown here is derived from an EMBL/GenBank/DDBJ whole genome shotgun (WGS) entry which is preliminary data.</text>
</comment>
<reference evidence="1" key="2">
    <citation type="journal article" date="2020" name="Nat. Commun.">
        <title>Large-scale genome sequencing of mycorrhizal fungi provides insights into the early evolution of symbiotic traits.</title>
        <authorList>
            <person name="Miyauchi S."/>
            <person name="Kiss E."/>
            <person name="Kuo A."/>
            <person name="Drula E."/>
            <person name="Kohler A."/>
            <person name="Sanchez-Garcia M."/>
            <person name="Morin E."/>
            <person name="Andreopoulos B."/>
            <person name="Barry K.W."/>
            <person name="Bonito G."/>
            <person name="Buee M."/>
            <person name="Carver A."/>
            <person name="Chen C."/>
            <person name="Cichocki N."/>
            <person name="Clum A."/>
            <person name="Culley D."/>
            <person name="Crous P.W."/>
            <person name="Fauchery L."/>
            <person name="Girlanda M."/>
            <person name="Hayes R.D."/>
            <person name="Keri Z."/>
            <person name="LaButti K."/>
            <person name="Lipzen A."/>
            <person name="Lombard V."/>
            <person name="Magnuson J."/>
            <person name="Maillard F."/>
            <person name="Murat C."/>
            <person name="Nolan M."/>
            <person name="Ohm R.A."/>
            <person name="Pangilinan J."/>
            <person name="Pereira M.F."/>
            <person name="Perotto S."/>
            <person name="Peter M."/>
            <person name="Pfister S."/>
            <person name="Riley R."/>
            <person name="Sitrit Y."/>
            <person name="Stielow J.B."/>
            <person name="Szollosi G."/>
            <person name="Zifcakova L."/>
            <person name="Stursova M."/>
            <person name="Spatafora J.W."/>
            <person name="Tedersoo L."/>
            <person name="Vaario L.M."/>
            <person name="Yamada A."/>
            <person name="Yan M."/>
            <person name="Wang P."/>
            <person name="Xu J."/>
            <person name="Bruns T."/>
            <person name="Baldrian P."/>
            <person name="Vilgalys R."/>
            <person name="Dunand C."/>
            <person name="Henrissat B."/>
            <person name="Grigoriev I.V."/>
            <person name="Hibbett D."/>
            <person name="Nagy L.G."/>
            <person name="Martin F.M."/>
        </authorList>
    </citation>
    <scope>NUCLEOTIDE SEQUENCE</scope>
    <source>
        <strain evidence="1">BED1</strain>
    </source>
</reference>
<protein>
    <submittedName>
        <fullName evidence="1">Uncharacterized protein</fullName>
    </submittedName>
</protein>
<gene>
    <name evidence="1" type="ORF">L210DRAFT_3640785</name>
</gene>
<dbReference type="AlphaFoldDB" id="A0AAD4C5Z6"/>
<sequence>MPFTGMRTKLDLEMIHIEELASCQSLEASKSRTELCGSGSDPFQVNKLIVEIELHWVLHAPDGEDNKALESVWESLIHRIRTYMSKSMSVVIHGGTPQLRVQFSKASMSLQFGDLGMRCQWVDACIIAANRDVKAGKEAVYHKFTNYGNHREGHWRLIDKEKRPTTAGVEQDAWDVKQDKAAGELMLNIAPEQRQDGPAAAWTALEGF</sequence>
<proteinExistence type="predicted"/>
<dbReference type="Proteomes" id="UP001194468">
    <property type="component" value="Unassembled WGS sequence"/>
</dbReference>
<dbReference type="EMBL" id="WHUW01000003">
    <property type="protein sequence ID" value="KAF8449184.1"/>
    <property type="molecule type" value="Genomic_DNA"/>
</dbReference>
<reference evidence="1" key="1">
    <citation type="submission" date="2019-10" db="EMBL/GenBank/DDBJ databases">
        <authorList>
            <consortium name="DOE Joint Genome Institute"/>
            <person name="Kuo A."/>
            <person name="Miyauchi S."/>
            <person name="Kiss E."/>
            <person name="Drula E."/>
            <person name="Kohler A."/>
            <person name="Sanchez-Garcia M."/>
            <person name="Andreopoulos B."/>
            <person name="Barry K.W."/>
            <person name="Bonito G."/>
            <person name="Buee M."/>
            <person name="Carver A."/>
            <person name="Chen C."/>
            <person name="Cichocki N."/>
            <person name="Clum A."/>
            <person name="Culley D."/>
            <person name="Crous P.W."/>
            <person name="Fauchery L."/>
            <person name="Girlanda M."/>
            <person name="Hayes R."/>
            <person name="Keri Z."/>
            <person name="LaButti K."/>
            <person name="Lipzen A."/>
            <person name="Lombard V."/>
            <person name="Magnuson J."/>
            <person name="Maillard F."/>
            <person name="Morin E."/>
            <person name="Murat C."/>
            <person name="Nolan M."/>
            <person name="Ohm R."/>
            <person name="Pangilinan J."/>
            <person name="Pereira M."/>
            <person name="Perotto S."/>
            <person name="Peter M."/>
            <person name="Riley R."/>
            <person name="Sitrit Y."/>
            <person name="Stielow B."/>
            <person name="Szollosi G."/>
            <person name="Zifcakova L."/>
            <person name="Stursova M."/>
            <person name="Spatafora J.W."/>
            <person name="Tedersoo L."/>
            <person name="Vaario L.-M."/>
            <person name="Yamada A."/>
            <person name="Yan M."/>
            <person name="Wang P."/>
            <person name="Xu J."/>
            <person name="Bruns T."/>
            <person name="Baldrian P."/>
            <person name="Vilgalys R."/>
            <person name="Henrissat B."/>
            <person name="Grigoriev I.V."/>
            <person name="Hibbett D."/>
            <person name="Nagy L.G."/>
            <person name="Martin F.M."/>
        </authorList>
    </citation>
    <scope>NUCLEOTIDE SEQUENCE</scope>
    <source>
        <strain evidence="1">BED1</strain>
    </source>
</reference>